<proteinExistence type="predicted"/>
<accession>D9XA02</accession>
<name>D9XA02_STRVT</name>
<sequence length="59" mass="6480">MVEVYRDGGWTEVARAGVIGASRILPLPAAVRARRSRVRVTGARGPVRIAEFGLYRSRV</sequence>
<dbReference type="RefSeq" id="WP_003994534.1">
    <property type="nucleotide sequence ID" value="NZ_GG657757.1"/>
</dbReference>
<reference evidence="2" key="1">
    <citation type="submission" date="2009-02" db="EMBL/GenBank/DDBJ databases">
        <title>Annotation of Streptomyces viridochromogenes strain DSM 40736.</title>
        <authorList>
            <consortium name="The Broad Institute Genome Sequencing Platform"/>
            <consortium name="Broad Institute Microbial Sequencing Center"/>
            <person name="Fischbach M."/>
            <person name="Godfrey P."/>
            <person name="Ward D."/>
            <person name="Young S."/>
            <person name="Zeng Q."/>
            <person name="Koehrsen M."/>
            <person name="Alvarado L."/>
            <person name="Berlin A.M."/>
            <person name="Bochicchio J."/>
            <person name="Borenstein D."/>
            <person name="Chapman S.B."/>
            <person name="Chen Z."/>
            <person name="Engels R."/>
            <person name="Freedman E."/>
            <person name="Gellesch M."/>
            <person name="Goldberg J."/>
            <person name="Griggs A."/>
            <person name="Gujja S."/>
            <person name="Heilman E.R."/>
            <person name="Heiman D.I."/>
            <person name="Hepburn T.A."/>
            <person name="Howarth C."/>
            <person name="Jen D."/>
            <person name="Larson L."/>
            <person name="Lewis B."/>
            <person name="Mehta T."/>
            <person name="Park D."/>
            <person name="Pearson M."/>
            <person name="Richards J."/>
            <person name="Roberts A."/>
            <person name="Saif S."/>
            <person name="Shea T.D."/>
            <person name="Shenoy N."/>
            <person name="Sisk P."/>
            <person name="Stolte C."/>
            <person name="Sykes S.N."/>
            <person name="Thomson T."/>
            <person name="Walk T."/>
            <person name="White J."/>
            <person name="Yandava C."/>
            <person name="Straight P."/>
            <person name="Clardy J."/>
            <person name="Hung D."/>
            <person name="Kolter R."/>
            <person name="Mekalanos J."/>
            <person name="Walker S."/>
            <person name="Walsh C.T."/>
            <person name="Wieland-Brown L.C."/>
            <person name="Haas B."/>
            <person name="Nusbaum C."/>
            <person name="Birren B."/>
        </authorList>
    </citation>
    <scope>NUCLEOTIDE SEQUENCE [LARGE SCALE GENOMIC DNA]</scope>
    <source>
        <strain evidence="2">DSM 40736 / JCM 4977 / BCRC 1201 / Tue 494</strain>
    </source>
</reference>
<dbReference type="HOGENOM" id="CLU_2959092_0_0_11"/>
<dbReference type="Proteomes" id="UP000004184">
    <property type="component" value="Unassembled WGS sequence"/>
</dbReference>
<keyword evidence="2" id="KW-1185">Reference proteome</keyword>
<gene>
    <name evidence="1" type="ORF">SSQG_06910</name>
</gene>
<dbReference type="EMBL" id="GG657757">
    <property type="protein sequence ID" value="EFL36392.1"/>
    <property type="molecule type" value="Genomic_DNA"/>
</dbReference>
<dbReference type="STRING" id="591159.SSQG_06910"/>
<evidence type="ECO:0000313" key="2">
    <source>
        <dbReference type="Proteomes" id="UP000004184"/>
    </source>
</evidence>
<dbReference type="AlphaFoldDB" id="D9XA02"/>
<protein>
    <submittedName>
        <fullName evidence="1">Predicted protein</fullName>
    </submittedName>
</protein>
<dbReference type="Gene3D" id="2.60.120.260">
    <property type="entry name" value="Galactose-binding domain-like"/>
    <property type="match status" value="1"/>
</dbReference>
<organism evidence="1 2">
    <name type="scientific">Streptomyces viridochromogenes (strain DSM 40736 / JCM 4977 / BCRC 1201 / Tue 494)</name>
    <dbReference type="NCBI Taxonomy" id="591159"/>
    <lineage>
        <taxon>Bacteria</taxon>
        <taxon>Bacillati</taxon>
        <taxon>Actinomycetota</taxon>
        <taxon>Actinomycetes</taxon>
        <taxon>Kitasatosporales</taxon>
        <taxon>Streptomycetaceae</taxon>
        <taxon>Streptomyces</taxon>
    </lineage>
</organism>
<evidence type="ECO:0000313" key="1">
    <source>
        <dbReference type="EMBL" id="EFL36392.1"/>
    </source>
</evidence>